<dbReference type="EMBL" id="FXTI01000004">
    <property type="protein sequence ID" value="SMO63369.1"/>
    <property type="molecule type" value="Genomic_DNA"/>
</dbReference>
<dbReference type="NCBIfam" id="NF004912">
    <property type="entry name" value="PRK06270.1"/>
    <property type="match status" value="1"/>
</dbReference>
<dbReference type="PANTHER" id="PTHR43331:SF1">
    <property type="entry name" value="HOMOSERINE DEHYDROGENASE"/>
    <property type="match status" value="1"/>
</dbReference>
<evidence type="ECO:0000259" key="17">
    <source>
        <dbReference type="Pfam" id="PF03447"/>
    </source>
</evidence>
<feature type="binding site" evidence="13">
    <location>
        <begin position="9"/>
        <end position="14"/>
    </location>
    <ligand>
        <name>NADP(+)</name>
        <dbReference type="ChEBI" id="CHEBI:58349"/>
    </ligand>
</feature>
<dbReference type="SUPFAM" id="SSF51735">
    <property type="entry name" value="NAD(P)-binding Rossmann-fold domains"/>
    <property type="match status" value="1"/>
</dbReference>
<dbReference type="Proteomes" id="UP000315636">
    <property type="component" value="Unassembled WGS sequence"/>
</dbReference>
<organism evidence="18 19">
    <name type="scientific">Melghirimyces algeriensis</name>
    <dbReference type="NCBI Taxonomy" id="910412"/>
    <lineage>
        <taxon>Bacteria</taxon>
        <taxon>Bacillati</taxon>
        <taxon>Bacillota</taxon>
        <taxon>Bacilli</taxon>
        <taxon>Bacillales</taxon>
        <taxon>Thermoactinomycetaceae</taxon>
        <taxon>Melghirimyces</taxon>
    </lineage>
</organism>
<evidence type="ECO:0000256" key="1">
    <source>
        <dbReference type="ARBA" id="ARBA00005056"/>
    </source>
</evidence>
<dbReference type="GO" id="GO:0004412">
    <property type="term" value="F:homoserine dehydrogenase activity"/>
    <property type="evidence" value="ECO:0007669"/>
    <property type="project" value="UniProtKB-EC"/>
</dbReference>
<keyword evidence="7 14" id="KW-0791">Threonine biosynthesis</keyword>
<dbReference type="PIRSF" id="PIRSF036497">
    <property type="entry name" value="HDH_short"/>
    <property type="match status" value="1"/>
</dbReference>
<evidence type="ECO:0000256" key="14">
    <source>
        <dbReference type="RuleBase" id="RU000579"/>
    </source>
</evidence>
<keyword evidence="13 14" id="KW-0521">NADP</keyword>
<accession>A0A521CV88</accession>
<dbReference type="GO" id="GO:0050661">
    <property type="term" value="F:NADP binding"/>
    <property type="evidence" value="ECO:0007669"/>
    <property type="project" value="InterPro"/>
</dbReference>
<evidence type="ECO:0000313" key="19">
    <source>
        <dbReference type="Proteomes" id="UP000315636"/>
    </source>
</evidence>
<dbReference type="InterPro" id="IPR001342">
    <property type="entry name" value="HDH_cat"/>
</dbReference>
<dbReference type="InterPro" id="IPR019811">
    <property type="entry name" value="HDH_CS"/>
</dbReference>
<dbReference type="UniPathway" id="UPA00050">
    <property type="reaction ID" value="UER00063"/>
</dbReference>
<dbReference type="InterPro" id="IPR022697">
    <property type="entry name" value="HDH_short"/>
</dbReference>
<dbReference type="GO" id="GO:0009088">
    <property type="term" value="P:threonine biosynthetic process"/>
    <property type="evidence" value="ECO:0007669"/>
    <property type="project" value="UniProtKB-UniPathway"/>
</dbReference>
<evidence type="ECO:0000256" key="13">
    <source>
        <dbReference type="PIRSR" id="PIRSR036497-2"/>
    </source>
</evidence>
<comment type="pathway">
    <text evidence="1 14">Amino-acid biosynthesis; L-threonine biosynthesis; L-threonine from L-aspartate: step 3/5.</text>
</comment>
<dbReference type="PROSITE" id="PS01042">
    <property type="entry name" value="HOMOSER_DHGENASE"/>
    <property type="match status" value="1"/>
</dbReference>
<feature type="domain" description="Homoserine dehydrogenase catalytic" evidence="16">
    <location>
        <begin position="162"/>
        <end position="339"/>
    </location>
</feature>
<dbReference type="GO" id="GO:0009086">
    <property type="term" value="P:methionine biosynthetic process"/>
    <property type="evidence" value="ECO:0007669"/>
    <property type="project" value="UniProtKB-KW"/>
</dbReference>
<keyword evidence="10 14" id="KW-0486">Methionine biosynthesis</keyword>
<evidence type="ECO:0000256" key="4">
    <source>
        <dbReference type="ARBA" id="ARBA00013213"/>
    </source>
</evidence>
<dbReference type="SUPFAM" id="SSF55347">
    <property type="entry name" value="Glyceraldehyde-3-phosphate dehydrogenase-like, C-terminal domain"/>
    <property type="match status" value="1"/>
</dbReference>
<dbReference type="Pfam" id="PF03447">
    <property type="entry name" value="NAD_binding_3"/>
    <property type="match status" value="1"/>
</dbReference>
<evidence type="ECO:0000256" key="6">
    <source>
        <dbReference type="ARBA" id="ARBA00022605"/>
    </source>
</evidence>
<evidence type="ECO:0000259" key="16">
    <source>
        <dbReference type="Pfam" id="PF00742"/>
    </source>
</evidence>
<proteinExistence type="inferred from homology"/>
<reference evidence="18 19" key="1">
    <citation type="submission" date="2017-05" db="EMBL/GenBank/DDBJ databases">
        <authorList>
            <person name="Varghese N."/>
            <person name="Submissions S."/>
        </authorList>
    </citation>
    <scope>NUCLEOTIDE SEQUENCE [LARGE SCALE GENOMIC DNA]</scope>
    <source>
        <strain evidence="18 19">DSM 45474</strain>
    </source>
</reference>
<comment type="catalytic activity">
    <reaction evidence="11">
        <text>L-homoserine + NADP(+) = L-aspartate 4-semialdehyde + NADPH + H(+)</text>
        <dbReference type="Rhea" id="RHEA:15761"/>
        <dbReference type="ChEBI" id="CHEBI:15378"/>
        <dbReference type="ChEBI" id="CHEBI:57476"/>
        <dbReference type="ChEBI" id="CHEBI:57783"/>
        <dbReference type="ChEBI" id="CHEBI:58349"/>
        <dbReference type="ChEBI" id="CHEBI:537519"/>
        <dbReference type="EC" id="1.1.1.3"/>
    </reaction>
    <physiologicalReaction direction="right-to-left" evidence="11">
        <dbReference type="Rhea" id="RHEA:15763"/>
    </physiologicalReaction>
</comment>
<evidence type="ECO:0000256" key="8">
    <source>
        <dbReference type="ARBA" id="ARBA00023002"/>
    </source>
</evidence>
<dbReference type="Gene3D" id="3.30.360.10">
    <property type="entry name" value="Dihydrodipicolinate Reductase, domain 2"/>
    <property type="match status" value="1"/>
</dbReference>
<keyword evidence="9" id="KW-0915">Sodium</keyword>
<dbReference type="RefSeq" id="WP_142505277.1">
    <property type="nucleotide sequence ID" value="NZ_FXTI01000004.1"/>
</dbReference>
<comment type="pathway">
    <text evidence="2 14">Amino-acid biosynthesis; L-methionine biosynthesis via de novo pathway; L-homoserine from L-aspartate: step 3/3.</text>
</comment>
<dbReference type="UniPathway" id="UPA00051">
    <property type="reaction ID" value="UER00465"/>
</dbReference>
<evidence type="ECO:0000256" key="2">
    <source>
        <dbReference type="ARBA" id="ARBA00005062"/>
    </source>
</evidence>
<name>A0A521CV88_9BACL</name>
<dbReference type="EC" id="1.1.1.3" evidence="4 14"/>
<dbReference type="InterPro" id="IPR005106">
    <property type="entry name" value="Asp/hSer_DH_NAD-bd"/>
</dbReference>
<feature type="active site" description="Proton donor" evidence="12">
    <location>
        <position position="229"/>
    </location>
</feature>
<dbReference type="NCBIfam" id="NF004976">
    <property type="entry name" value="PRK06349.1"/>
    <property type="match status" value="1"/>
</dbReference>
<evidence type="ECO:0000256" key="12">
    <source>
        <dbReference type="PIRSR" id="PIRSR036497-1"/>
    </source>
</evidence>
<dbReference type="FunFam" id="3.30.360.10:FF:000005">
    <property type="entry name" value="Homoserine dehydrogenase"/>
    <property type="match status" value="1"/>
</dbReference>
<evidence type="ECO:0000256" key="11">
    <source>
        <dbReference type="ARBA" id="ARBA00048841"/>
    </source>
</evidence>
<feature type="domain" description="Aspartate/homoserine dehydrogenase NAD-binding" evidence="17">
    <location>
        <begin position="9"/>
        <end position="154"/>
    </location>
</feature>
<gene>
    <name evidence="18" type="ORF">SAMN06264849_104223</name>
</gene>
<dbReference type="Pfam" id="PF00742">
    <property type="entry name" value="Homoserine_dh"/>
    <property type="match status" value="1"/>
</dbReference>
<sequence>MERRLAMIGFGTVGQALARILLERKGELWEKEGFVAQITAISDMTKGSLYHPDGLNLTEVFLALEESGTLEAYPETSGLQRGWNSLKTIQDSNADTIVEVTFTDVETGQPAIEHCRTAFEAGKNVVTTNKGPVALAFAELSELAEKNGVYWGFEGTVMSGTPALRMPRFALAGDRIKEIRGILNGTTNYILTRMEDGVSMENALLEAQNKGYAEADPTGDLEGFDALYKMMILSEVVMGIPLKRKDVLRKGMSSVTSEDIQKAKTGGMRWRILSVIREEGGKMSASVQPVAIPEADPLAGVKGALNAVTYVCDLLGPVTLIGAGAGRMETGFSILADLIHLHHQKR</sequence>
<dbReference type="OrthoDB" id="9808167at2"/>
<evidence type="ECO:0000256" key="5">
    <source>
        <dbReference type="ARBA" id="ARBA00013376"/>
    </source>
</evidence>
<protein>
    <recommendedName>
        <fullName evidence="5 14">Homoserine dehydrogenase</fullName>
        <ecNumber evidence="4 14">1.1.1.3</ecNumber>
    </recommendedName>
</protein>
<keyword evidence="6 14" id="KW-0028">Amino-acid biosynthesis</keyword>
<evidence type="ECO:0000256" key="15">
    <source>
        <dbReference type="RuleBase" id="RU004171"/>
    </source>
</evidence>
<evidence type="ECO:0000313" key="18">
    <source>
        <dbReference type="EMBL" id="SMO63369.1"/>
    </source>
</evidence>
<dbReference type="InterPro" id="IPR036291">
    <property type="entry name" value="NAD(P)-bd_dom_sf"/>
</dbReference>
<dbReference type="AlphaFoldDB" id="A0A521CV88"/>
<evidence type="ECO:0000256" key="3">
    <source>
        <dbReference type="ARBA" id="ARBA00006753"/>
    </source>
</evidence>
<dbReference type="Gene3D" id="3.40.50.720">
    <property type="entry name" value="NAD(P)-binding Rossmann-like Domain"/>
    <property type="match status" value="1"/>
</dbReference>
<feature type="binding site" evidence="13">
    <location>
        <position position="130"/>
    </location>
    <ligand>
        <name>NADPH</name>
        <dbReference type="ChEBI" id="CHEBI:57783"/>
    </ligand>
</feature>
<keyword evidence="8 14" id="KW-0560">Oxidoreductase</keyword>
<evidence type="ECO:0000256" key="9">
    <source>
        <dbReference type="ARBA" id="ARBA00023053"/>
    </source>
</evidence>
<evidence type="ECO:0000256" key="10">
    <source>
        <dbReference type="ARBA" id="ARBA00023167"/>
    </source>
</evidence>
<dbReference type="PANTHER" id="PTHR43331">
    <property type="entry name" value="HOMOSERINE DEHYDROGENASE"/>
    <property type="match status" value="1"/>
</dbReference>
<keyword evidence="19" id="KW-1185">Reference proteome</keyword>
<evidence type="ECO:0000256" key="7">
    <source>
        <dbReference type="ARBA" id="ARBA00022697"/>
    </source>
</evidence>
<feature type="binding site" evidence="13">
    <location>
        <position position="214"/>
    </location>
    <ligand>
        <name>L-homoserine</name>
        <dbReference type="ChEBI" id="CHEBI:57476"/>
    </ligand>
</feature>
<comment type="similarity">
    <text evidence="3 15">Belongs to the homoserine dehydrogenase family.</text>
</comment>